<dbReference type="InterPro" id="IPR047153">
    <property type="entry name" value="TRIM45/56/19-like"/>
</dbReference>
<feature type="domain" description="RING-type" evidence="10">
    <location>
        <begin position="296"/>
        <end position="337"/>
    </location>
</feature>
<dbReference type="PANTHER" id="PTHR25462">
    <property type="entry name" value="BONUS, ISOFORM C-RELATED"/>
    <property type="match status" value="1"/>
</dbReference>
<evidence type="ECO:0008006" key="14">
    <source>
        <dbReference type="Google" id="ProtNLM"/>
    </source>
</evidence>
<reference evidence="12 13" key="1">
    <citation type="submission" date="2022-05" db="EMBL/GenBank/DDBJ databases">
        <authorList>
            <consortium name="Genoscope - CEA"/>
            <person name="William W."/>
        </authorList>
    </citation>
    <scope>NUCLEOTIDE SEQUENCE [LARGE SCALE GENOMIC DNA]</scope>
</reference>
<feature type="compositionally biased region" description="Polar residues" evidence="9">
    <location>
        <begin position="70"/>
        <end position="79"/>
    </location>
</feature>
<feature type="compositionally biased region" description="Basic and acidic residues" evidence="9">
    <location>
        <begin position="49"/>
        <end position="62"/>
    </location>
</feature>
<dbReference type="InterPro" id="IPR013783">
    <property type="entry name" value="Ig-like_fold"/>
</dbReference>
<evidence type="ECO:0000256" key="1">
    <source>
        <dbReference type="ARBA" id="ARBA00008518"/>
    </source>
</evidence>
<protein>
    <recommendedName>
        <fullName evidence="14">Tripartite motif-containing 45-like</fullName>
    </recommendedName>
</protein>
<evidence type="ECO:0000256" key="8">
    <source>
        <dbReference type="PROSITE-ProRule" id="PRU00087"/>
    </source>
</evidence>
<dbReference type="InterPro" id="IPR014756">
    <property type="entry name" value="Ig_E-set"/>
</dbReference>
<evidence type="ECO:0000256" key="7">
    <source>
        <dbReference type="PROSITE-ProRule" id="PRU00024"/>
    </source>
</evidence>
<dbReference type="SMART" id="SM00184">
    <property type="entry name" value="RING"/>
    <property type="match status" value="1"/>
</dbReference>
<dbReference type="EMBL" id="CALNXI010002738">
    <property type="protein sequence ID" value="CAH3190388.1"/>
    <property type="molecule type" value="Genomic_DNA"/>
</dbReference>
<evidence type="ECO:0000256" key="2">
    <source>
        <dbReference type="ARBA" id="ARBA00022723"/>
    </source>
</evidence>
<evidence type="ECO:0000256" key="5">
    <source>
        <dbReference type="ARBA" id="ARBA00022786"/>
    </source>
</evidence>
<dbReference type="Proteomes" id="UP001159427">
    <property type="component" value="Unassembled WGS sequence"/>
</dbReference>
<dbReference type="Gene3D" id="3.30.160.60">
    <property type="entry name" value="Classic Zinc Finger"/>
    <property type="match status" value="1"/>
</dbReference>
<dbReference type="PROSITE" id="PS00028">
    <property type="entry name" value="ZINC_FINGER_C2H2_1"/>
    <property type="match status" value="1"/>
</dbReference>
<evidence type="ECO:0000259" key="10">
    <source>
        <dbReference type="PROSITE" id="PS50089"/>
    </source>
</evidence>
<dbReference type="Pfam" id="PF13445">
    <property type="entry name" value="zf-RING_UBOX"/>
    <property type="match status" value="1"/>
</dbReference>
<dbReference type="SUPFAM" id="SSF81296">
    <property type="entry name" value="E set domains"/>
    <property type="match status" value="1"/>
</dbReference>
<dbReference type="Gene3D" id="2.60.40.10">
    <property type="entry name" value="Immunoglobulins"/>
    <property type="match status" value="1"/>
</dbReference>
<dbReference type="SUPFAM" id="SSF57850">
    <property type="entry name" value="RING/U-box"/>
    <property type="match status" value="1"/>
</dbReference>
<dbReference type="PROSITE" id="PS50194">
    <property type="entry name" value="FILAMIN_REPEAT"/>
    <property type="match status" value="1"/>
</dbReference>
<feature type="domain" description="B box-type" evidence="11">
    <location>
        <begin position="431"/>
        <end position="474"/>
    </location>
</feature>
<organism evidence="12 13">
    <name type="scientific">Porites evermanni</name>
    <dbReference type="NCBI Taxonomy" id="104178"/>
    <lineage>
        <taxon>Eukaryota</taxon>
        <taxon>Metazoa</taxon>
        <taxon>Cnidaria</taxon>
        <taxon>Anthozoa</taxon>
        <taxon>Hexacorallia</taxon>
        <taxon>Scleractinia</taxon>
        <taxon>Fungiina</taxon>
        <taxon>Poritidae</taxon>
        <taxon>Porites</taxon>
    </lineage>
</organism>
<dbReference type="Pfam" id="PF00643">
    <property type="entry name" value="zf-B_box"/>
    <property type="match status" value="1"/>
</dbReference>
<dbReference type="InterPro" id="IPR000315">
    <property type="entry name" value="Znf_B-box"/>
</dbReference>
<evidence type="ECO:0000256" key="4">
    <source>
        <dbReference type="ARBA" id="ARBA00022771"/>
    </source>
</evidence>
<dbReference type="SMART" id="SM00502">
    <property type="entry name" value="BBC"/>
    <property type="match status" value="1"/>
</dbReference>
<name>A0ABN8SFB2_9CNID</name>
<comment type="similarity">
    <text evidence="1">Belongs to the TRIM/RBCC family.</text>
</comment>
<evidence type="ECO:0000256" key="6">
    <source>
        <dbReference type="ARBA" id="ARBA00022833"/>
    </source>
</evidence>
<gene>
    <name evidence="12" type="ORF">PEVE_00020405</name>
</gene>
<dbReference type="PROSITE" id="PS00518">
    <property type="entry name" value="ZF_RING_1"/>
    <property type="match status" value="1"/>
</dbReference>
<dbReference type="InterPro" id="IPR003649">
    <property type="entry name" value="Bbox_C"/>
</dbReference>
<dbReference type="Gene3D" id="3.30.40.10">
    <property type="entry name" value="Zinc/RING finger domain, C3HC4 (zinc finger)"/>
    <property type="match status" value="1"/>
</dbReference>
<evidence type="ECO:0000259" key="11">
    <source>
        <dbReference type="PROSITE" id="PS50119"/>
    </source>
</evidence>
<evidence type="ECO:0000256" key="9">
    <source>
        <dbReference type="SAM" id="MobiDB-lite"/>
    </source>
</evidence>
<dbReference type="InterPro" id="IPR017868">
    <property type="entry name" value="Filamin/ABP280_repeat-like"/>
</dbReference>
<dbReference type="InterPro" id="IPR013087">
    <property type="entry name" value="Znf_C2H2_type"/>
</dbReference>
<accession>A0ABN8SFB2</accession>
<keyword evidence="6" id="KW-0862">Zinc</keyword>
<sequence>MLKTSESSSRPRELARGKDSVREKLRAKIRQRIHNPQFEEGDENVNTLNREKAPRTQQERRKTAPLQNDKVIQQDSNNKIPLDAPEKEHRQRRHHGKRESKEQPSLYTEDCGSSVQTHKEKKCTPTERRERTSNSKDKFWDRKEISEEEHRSTHTRQIDKFESKGKGRRRRDKPLTSKDLKQVQSEKQATKSQKQTISSEKSDVLSSLVKLKDALQAQSKDHKKAAIKEGSPLTKQPSTVNAEAVKEDSTMWRITTTRKLAEFEHKMASVRDDMDMNPVMMDNPVFATGSSVNLFCPLCHEMFNNPRLLPCLHTFCKRCLENLVVPRSSTLSCPACRTDVQLTERGVGAFPPNFVVTTMMDVAAVRAHDKNPIMCSSCEDKLPAAARCIECMDFLCHDCRNAHMRLRLTKTHRVVSLDELKSSPRPQDLLHRPIFCMEHTHEKLRYYCESCEQAICRECTMTSHSTERHKYTQLTDTIDKQTQTISQLADKLKRKVPVVTQSTKDVEEVTCRLEARAEVAKSEIQKCFPRILKALQDREKGMMAEVESMVQRKSKVLGMQQERLENELKRLTTTCNFTEEVLRHGNSVEILVIKKQLCDRLNELISAKFQGEPEENDVIYFSANQDEVLKALENLGQIKTSNAFPTMCTVADDMKNPTKGKRSKFTVLTRDHSGAPCSGGGEDVLVDVYTSDGRTVPAEVEDHRNGSYGVSYSPITAGMHKVSVTVRDKHIQGSPFKVNVVNTGEAYLKFGKKGTEIGEFNEYKCSIKMAVLCSISDARAKAADSFSAPQGWEWILMEEL</sequence>
<keyword evidence="4 7" id="KW-0863">Zinc-finger</keyword>
<keyword evidence="13" id="KW-1185">Reference proteome</keyword>
<dbReference type="Pfam" id="PF00630">
    <property type="entry name" value="Filamin"/>
    <property type="match status" value="1"/>
</dbReference>
<feature type="compositionally biased region" description="Basic and acidic residues" evidence="9">
    <location>
        <begin position="9"/>
        <end position="26"/>
    </location>
</feature>
<dbReference type="InterPro" id="IPR027370">
    <property type="entry name" value="Znf-RING_euk"/>
</dbReference>
<dbReference type="InterPro" id="IPR017907">
    <property type="entry name" value="Znf_RING_CS"/>
</dbReference>
<feature type="repeat" description="Filamin" evidence="8">
    <location>
        <begin position="660"/>
        <end position="740"/>
    </location>
</feature>
<feature type="region of interest" description="Disordered" evidence="9">
    <location>
        <begin position="220"/>
        <end position="244"/>
    </location>
</feature>
<dbReference type="SMART" id="SM00557">
    <property type="entry name" value="IG_FLMN"/>
    <property type="match status" value="1"/>
</dbReference>
<feature type="compositionally biased region" description="Polar residues" evidence="9">
    <location>
        <begin position="103"/>
        <end position="116"/>
    </location>
</feature>
<dbReference type="InterPro" id="IPR001298">
    <property type="entry name" value="Filamin/ABP280_rpt"/>
</dbReference>
<evidence type="ECO:0000256" key="3">
    <source>
        <dbReference type="ARBA" id="ARBA00022737"/>
    </source>
</evidence>
<feature type="region of interest" description="Disordered" evidence="9">
    <location>
        <begin position="1"/>
        <end position="203"/>
    </location>
</feature>
<keyword evidence="3" id="KW-0677">Repeat</keyword>
<comment type="caution">
    <text evidence="12">The sequence shown here is derived from an EMBL/GenBank/DDBJ whole genome shotgun (WGS) entry which is preliminary data.</text>
</comment>
<feature type="compositionally biased region" description="Polar residues" evidence="9">
    <location>
        <begin position="182"/>
        <end position="199"/>
    </location>
</feature>
<dbReference type="PROSITE" id="PS50119">
    <property type="entry name" value="ZF_BBOX"/>
    <property type="match status" value="2"/>
</dbReference>
<dbReference type="InterPro" id="IPR013083">
    <property type="entry name" value="Znf_RING/FYVE/PHD"/>
</dbReference>
<evidence type="ECO:0000313" key="12">
    <source>
        <dbReference type="EMBL" id="CAH3190388.1"/>
    </source>
</evidence>
<dbReference type="PANTHER" id="PTHR25462:SF303">
    <property type="entry name" value="E3 UBIQUITIN-PROTEIN LIGASE TRIM71"/>
    <property type="match status" value="1"/>
</dbReference>
<feature type="compositionally biased region" description="Basic and acidic residues" evidence="9">
    <location>
        <begin position="122"/>
        <end position="165"/>
    </location>
</feature>
<dbReference type="SUPFAM" id="SSF57845">
    <property type="entry name" value="B-box zinc-binding domain"/>
    <property type="match status" value="1"/>
</dbReference>
<keyword evidence="2" id="KW-0479">Metal-binding</keyword>
<dbReference type="SMART" id="SM00336">
    <property type="entry name" value="BBOX"/>
    <property type="match status" value="2"/>
</dbReference>
<feature type="domain" description="B box-type" evidence="11">
    <location>
        <begin position="370"/>
        <end position="417"/>
    </location>
</feature>
<dbReference type="InterPro" id="IPR001841">
    <property type="entry name" value="Znf_RING"/>
</dbReference>
<proteinExistence type="inferred from homology"/>
<dbReference type="PROSITE" id="PS50089">
    <property type="entry name" value="ZF_RING_2"/>
    <property type="match status" value="1"/>
</dbReference>
<keyword evidence="5" id="KW-0833">Ubl conjugation pathway</keyword>
<evidence type="ECO:0000313" key="13">
    <source>
        <dbReference type="Proteomes" id="UP001159427"/>
    </source>
</evidence>